<dbReference type="Proteomes" id="UP000789706">
    <property type="component" value="Unassembled WGS sequence"/>
</dbReference>
<dbReference type="AlphaFoldDB" id="A0A9N9CR59"/>
<gene>
    <name evidence="1" type="ORF">DEBURN_LOCUS10021</name>
</gene>
<organism evidence="1 2">
    <name type="scientific">Diversispora eburnea</name>
    <dbReference type="NCBI Taxonomy" id="1213867"/>
    <lineage>
        <taxon>Eukaryota</taxon>
        <taxon>Fungi</taxon>
        <taxon>Fungi incertae sedis</taxon>
        <taxon>Mucoromycota</taxon>
        <taxon>Glomeromycotina</taxon>
        <taxon>Glomeromycetes</taxon>
        <taxon>Diversisporales</taxon>
        <taxon>Diversisporaceae</taxon>
        <taxon>Diversispora</taxon>
    </lineage>
</organism>
<evidence type="ECO:0000313" key="2">
    <source>
        <dbReference type="Proteomes" id="UP000789706"/>
    </source>
</evidence>
<feature type="non-terminal residue" evidence="1">
    <location>
        <position position="64"/>
    </location>
</feature>
<comment type="caution">
    <text evidence="1">The sequence shown here is derived from an EMBL/GenBank/DDBJ whole genome shotgun (WGS) entry which is preliminary data.</text>
</comment>
<evidence type="ECO:0000313" key="1">
    <source>
        <dbReference type="EMBL" id="CAG8612165.1"/>
    </source>
</evidence>
<name>A0A9N9CR59_9GLOM</name>
<reference evidence="1" key="1">
    <citation type="submission" date="2021-06" db="EMBL/GenBank/DDBJ databases">
        <authorList>
            <person name="Kallberg Y."/>
            <person name="Tangrot J."/>
            <person name="Rosling A."/>
        </authorList>
    </citation>
    <scope>NUCLEOTIDE SEQUENCE</scope>
    <source>
        <strain evidence="1">AZ414A</strain>
    </source>
</reference>
<proteinExistence type="predicted"/>
<dbReference type="OrthoDB" id="2349130at2759"/>
<keyword evidence="2" id="KW-1185">Reference proteome</keyword>
<dbReference type="EMBL" id="CAJVPK010002394">
    <property type="protein sequence ID" value="CAG8612165.1"/>
    <property type="molecule type" value="Genomic_DNA"/>
</dbReference>
<sequence length="64" mass="7290">MSNIEPKEGDFYTSNNNFVEAVKEYAKKKGFQVRLGKVEKNAVGIIRKRTILCNREGDPEKTSI</sequence>
<protein>
    <submittedName>
        <fullName evidence="1">10196_t:CDS:1</fullName>
    </submittedName>
</protein>
<accession>A0A9N9CR59</accession>